<evidence type="ECO:0000313" key="5">
    <source>
        <dbReference type="Proteomes" id="UP001239522"/>
    </source>
</evidence>
<protein>
    <submittedName>
        <fullName evidence="4">LuxR family transcriptional regulator</fullName>
    </submittedName>
</protein>
<sequence>MVLFRRAEEVSLLEKLIEGCGEGNSGLLLIEGAVGCGKSEFLETVAVNAEKRGSLVLRGMATAEERRHPLGVLRQLTADAPPGTLPPLPSSSADAGRIGAMRQFAHAVRELSATAPVVVCVDDLHHVDALTGRYLLQLARGTREAKVLLALTESVHEHGDDPLLRTELLRLPHFSRLRLERFTPDAVRAMLPDRTEAETARLHRAGGGNPLLLRALLQDPGAHPGEAYTQAVLACLHRCGPATTALTEAIAVLDPLASAPHAARLAGTTEPAAARALAALEDAGLVVAGRGRGFCHPAARAAVLERMEPEARRALHREAALLARAAGAPDTVVAAQLLAARHTAEDWALPVLRAAADQHAANAALDEATALLTLARDACADEARRTEVSVRLGVVTGRTDPATAERHLAEPLAALAAGRLEPRALGPLARTLAAQGRVDESTEVLERLAAGEGRHPGAERRHGDIPGDDPLDGLSAFPQWGAAGRRGAGAPQPHPAGRAVRGAVHPAALWALPAEAEEGAAAQAAELFLRGATLAEGMVEPAVQALRTLLYLDGAERALPWCEKFAAQAAERGATGWQAVFAGLLAEARLRLGDLTGAADTAEEALRAVPGRGGGVQLCALTATLVRARTAMGQPEEAAAVLSRPVPERLTGSVHGLAYLRARGHYALATSRFHAALGDFLDIGRHMKRWGLDRPRVLPWRTDAAEALLRLGETHQADRFLADQMTTRDANDPWVRGMSLRLRASLREPKERQAMLTKAVDDLHRSGDNYELARAMSDFGQVLRVLGEPARAAMVNRRAWHVAKECGAQALCVKILPGHTGEDPEAASAAEAPNADLVASLSESEKRVALLAVHGHTNREIAQKLYITVSTVEQHLTRVYRKLEIPGRQALPVDFHLGVAEFI</sequence>
<evidence type="ECO:0000256" key="2">
    <source>
        <dbReference type="ARBA" id="ARBA00022840"/>
    </source>
</evidence>
<evidence type="ECO:0000259" key="3">
    <source>
        <dbReference type="PROSITE" id="PS50043"/>
    </source>
</evidence>
<gene>
    <name evidence="4" type="ORF">P8A18_17225</name>
</gene>
<dbReference type="PROSITE" id="PS50043">
    <property type="entry name" value="HTH_LUXR_2"/>
    <property type="match status" value="1"/>
</dbReference>
<dbReference type="Proteomes" id="UP001239522">
    <property type="component" value="Chromosome"/>
</dbReference>
<dbReference type="InterPro" id="IPR036388">
    <property type="entry name" value="WH-like_DNA-bd_sf"/>
</dbReference>
<dbReference type="InterPro" id="IPR016032">
    <property type="entry name" value="Sig_transdc_resp-reg_C-effctor"/>
</dbReference>
<dbReference type="InterPro" id="IPR000792">
    <property type="entry name" value="Tscrpt_reg_LuxR_C"/>
</dbReference>
<dbReference type="InterPro" id="IPR027417">
    <property type="entry name" value="P-loop_NTPase"/>
</dbReference>
<dbReference type="Pfam" id="PF00196">
    <property type="entry name" value="GerE"/>
    <property type="match status" value="1"/>
</dbReference>
<reference evidence="4 5" key="1">
    <citation type="submission" date="2023-03" db="EMBL/GenBank/DDBJ databases">
        <title>Isolation and description of six Streptomyces strains from soil environments, able to metabolize different microbial glucans.</title>
        <authorList>
            <person name="Widen T."/>
            <person name="Larsbrink J."/>
        </authorList>
    </citation>
    <scope>NUCLEOTIDE SEQUENCE [LARGE SCALE GENOMIC DNA]</scope>
    <source>
        <strain evidence="4 5">Mut1</strain>
    </source>
</reference>
<dbReference type="EMBL" id="CP120997">
    <property type="protein sequence ID" value="WLQ35064.1"/>
    <property type="molecule type" value="Genomic_DNA"/>
</dbReference>
<keyword evidence="2" id="KW-0067">ATP-binding</keyword>
<evidence type="ECO:0000256" key="1">
    <source>
        <dbReference type="ARBA" id="ARBA00022741"/>
    </source>
</evidence>
<name>A0ABY9HKW8_9ACTN</name>
<dbReference type="SMART" id="SM00421">
    <property type="entry name" value="HTH_LUXR"/>
    <property type="match status" value="1"/>
</dbReference>
<dbReference type="RefSeq" id="WP_306055697.1">
    <property type="nucleotide sequence ID" value="NZ_CP120997.1"/>
</dbReference>
<dbReference type="SUPFAM" id="SSF46894">
    <property type="entry name" value="C-terminal effector domain of the bipartite response regulators"/>
    <property type="match status" value="1"/>
</dbReference>
<organism evidence="4 5">
    <name type="scientific">Streptomyces castrisilvae</name>
    <dbReference type="NCBI Taxonomy" id="3033811"/>
    <lineage>
        <taxon>Bacteria</taxon>
        <taxon>Bacillati</taxon>
        <taxon>Actinomycetota</taxon>
        <taxon>Actinomycetes</taxon>
        <taxon>Kitasatosporales</taxon>
        <taxon>Streptomycetaceae</taxon>
        <taxon>Streptomyces</taxon>
    </lineage>
</organism>
<dbReference type="Pfam" id="PF13191">
    <property type="entry name" value="AAA_16"/>
    <property type="match status" value="1"/>
</dbReference>
<dbReference type="InterPro" id="IPR041664">
    <property type="entry name" value="AAA_16"/>
</dbReference>
<evidence type="ECO:0000313" key="4">
    <source>
        <dbReference type="EMBL" id="WLQ35064.1"/>
    </source>
</evidence>
<dbReference type="PANTHER" id="PTHR16305">
    <property type="entry name" value="TESTICULAR SOLUBLE ADENYLYL CYCLASE"/>
    <property type="match status" value="1"/>
</dbReference>
<dbReference type="Gene3D" id="1.10.10.10">
    <property type="entry name" value="Winged helix-like DNA-binding domain superfamily/Winged helix DNA-binding domain"/>
    <property type="match status" value="1"/>
</dbReference>
<accession>A0ABY9HKW8</accession>
<dbReference type="CDD" id="cd06170">
    <property type="entry name" value="LuxR_C_like"/>
    <property type="match status" value="1"/>
</dbReference>
<keyword evidence="5" id="KW-1185">Reference proteome</keyword>
<dbReference type="SUPFAM" id="SSF52540">
    <property type="entry name" value="P-loop containing nucleoside triphosphate hydrolases"/>
    <property type="match status" value="1"/>
</dbReference>
<dbReference type="PROSITE" id="PS00622">
    <property type="entry name" value="HTH_LUXR_1"/>
    <property type="match status" value="1"/>
</dbReference>
<proteinExistence type="predicted"/>
<keyword evidence="1" id="KW-0547">Nucleotide-binding</keyword>
<dbReference type="PRINTS" id="PR00038">
    <property type="entry name" value="HTHLUXR"/>
</dbReference>
<dbReference type="PANTHER" id="PTHR16305:SF35">
    <property type="entry name" value="TRANSCRIPTIONAL ACTIVATOR DOMAIN"/>
    <property type="match status" value="1"/>
</dbReference>
<feature type="domain" description="HTH luxR-type" evidence="3">
    <location>
        <begin position="834"/>
        <end position="903"/>
    </location>
</feature>